<sequence length="37" mass="3896">MGRNLSRLGRNCEALKPENLSGRIVAAPGAACRAWGV</sequence>
<dbReference type="EMBL" id="LXQA010701243">
    <property type="protein sequence ID" value="MCI66736.1"/>
    <property type="molecule type" value="Genomic_DNA"/>
</dbReference>
<accession>A0A392U2U4</accession>
<dbReference type="Proteomes" id="UP000265520">
    <property type="component" value="Unassembled WGS sequence"/>
</dbReference>
<feature type="non-terminal residue" evidence="1">
    <location>
        <position position="37"/>
    </location>
</feature>
<keyword evidence="2" id="KW-1185">Reference proteome</keyword>
<dbReference type="AlphaFoldDB" id="A0A392U2U4"/>
<reference evidence="1 2" key="1">
    <citation type="journal article" date="2018" name="Front. Plant Sci.">
        <title>Red Clover (Trifolium pratense) and Zigzag Clover (T. medium) - A Picture of Genomic Similarities and Differences.</title>
        <authorList>
            <person name="Dluhosova J."/>
            <person name="Istvanek J."/>
            <person name="Nedelnik J."/>
            <person name="Repkova J."/>
        </authorList>
    </citation>
    <scope>NUCLEOTIDE SEQUENCE [LARGE SCALE GENOMIC DNA]</scope>
    <source>
        <strain evidence="2">cv. 10/8</strain>
        <tissue evidence="1">Leaf</tissue>
    </source>
</reference>
<organism evidence="1 2">
    <name type="scientific">Trifolium medium</name>
    <dbReference type="NCBI Taxonomy" id="97028"/>
    <lineage>
        <taxon>Eukaryota</taxon>
        <taxon>Viridiplantae</taxon>
        <taxon>Streptophyta</taxon>
        <taxon>Embryophyta</taxon>
        <taxon>Tracheophyta</taxon>
        <taxon>Spermatophyta</taxon>
        <taxon>Magnoliopsida</taxon>
        <taxon>eudicotyledons</taxon>
        <taxon>Gunneridae</taxon>
        <taxon>Pentapetalae</taxon>
        <taxon>rosids</taxon>
        <taxon>fabids</taxon>
        <taxon>Fabales</taxon>
        <taxon>Fabaceae</taxon>
        <taxon>Papilionoideae</taxon>
        <taxon>50 kb inversion clade</taxon>
        <taxon>NPAAA clade</taxon>
        <taxon>Hologalegina</taxon>
        <taxon>IRL clade</taxon>
        <taxon>Trifolieae</taxon>
        <taxon>Trifolium</taxon>
    </lineage>
</organism>
<evidence type="ECO:0000313" key="1">
    <source>
        <dbReference type="EMBL" id="MCI66736.1"/>
    </source>
</evidence>
<protein>
    <submittedName>
        <fullName evidence="1">Uncharacterized protein</fullName>
    </submittedName>
</protein>
<comment type="caution">
    <text evidence="1">The sequence shown here is derived from an EMBL/GenBank/DDBJ whole genome shotgun (WGS) entry which is preliminary data.</text>
</comment>
<name>A0A392U2U4_9FABA</name>
<evidence type="ECO:0000313" key="2">
    <source>
        <dbReference type="Proteomes" id="UP000265520"/>
    </source>
</evidence>
<proteinExistence type="predicted"/>